<sequence length="107" mass="12426">MILKGCPSFLAHVRDNSKKMPELNEIVVVRKFSKVFHKIFPGISFIREIDFSIDILSGDEPVLKALYCMEVKELQELKGQLQDLLEKGCIRPSTSLFYMQKWKRHLG</sequence>
<name>A0A8T3C5I7_DENNO</name>
<dbReference type="AlphaFoldDB" id="A0A8T3C5I7"/>
<dbReference type="InterPro" id="IPR032567">
    <property type="entry name" value="RTL1-rel"/>
</dbReference>
<protein>
    <submittedName>
        <fullName evidence="1">Uncharacterized protein</fullName>
    </submittedName>
</protein>
<dbReference type="InterPro" id="IPR043502">
    <property type="entry name" value="DNA/RNA_pol_sf"/>
</dbReference>
<dbReference type="Gene3D" id="3.10.10.10">
    <property type="entry name" value="HIV Type 1 Reverse Transcriptase, subunit A, domain 1"/>
    <property type="match status" value="1"/>
</dbReference>
<dbReference type="SUPFAM" id="SSF56672">
    <property type="entry name" value="DNA/RNA polymerases"/>
    <property type="match status" value="1"/>
</dbReference>
<reference evidence="1" key="1">
    <citation type="journal article" date="2022" name="Front. Genet.">
        <title>Chromosome-Scale Assembly of the Dendrobium nobile Genome Provides Insights Into the Molecular Mechanism of the Biosynthesis of the Medicinal Active Ingredient of Dendrobium.</title>
        <authorList>
            <person name="Xu Q."/>
            <person name="Niu S.-C."/>
            <person name="Li K.-L."/>
            <person name="Zheng P.-J."/>
            <person name="Zhang X.-J."/>
            <person name="Jia Y."/>
            <person name="Liu Y."/>
            <person name="Niu Y.-X."/>
            <person name="Yu L.-H."/>
            <person name="Chen D.-F."/>
            <person name="Zhang G.-Q."/>
        </authorList>
    </citation>
    <scope>NUCLEOTIDE SEQUENCE</scope>
    <source>
        <tissue evidence="1">Leaf</tissue>
    </source>
</reference>
<dbReference type="Proteomes" id="UP000829196">
    <property type="component" value="Unassembled WGS sequence"/>
</dbReference>
<dbReference type="PANTHER" id="PTHR15503:SF45">
    <property type="entry name" value="RNA-DIRECTED DNA POLYMERASE HOMOLOG"/>
    <property type="match status" value="1"/>
</dbReference>
<keyword evidence="2" id="KW-1185">Reference proteome</keyword>
<evidence type="ECO:0000313" key="1">
    <source>
        <dbReference type="EMBL" id="KAI0529090.1"/>
    </source>
</evidence>
<organism evidence="1 2">
    <name type="scientific">Dendrobium nobile</name>
    <name type="common">Orchid</name>
    <dbReference type="NCBI Taxonomy" id="94219"/>
    <lineage>
        <taxon>Eukaryota</taxon>
        <taxon>Viridiplantae</taxon>
        <taxon>Streptophyta</taxon>
        <taxon>Embryophyta</taxon>
        <taxon>Tracheophyta</taxon>
        <taxon>Spermatophyta</taxon>
        <taxon>Magnoliopsida</taxon>
        <taxon>Liliopsida</taxon>
        <taxon>Asparagales</taxon>
        <taxon>Orchidaceae</taxon>
        <taxon>Epidendroideae</taxon>
        <taxon>Malaxideae</taxon>
        <taxon>Dendrobiinae</taxon>
        <taxon>Dendrobium</taxon>
    </lineage>
</organism>
<dbReference type="EMBL" id="JAGYWB010000002">
    <property type="protein sequence ID" value="KAI0529090.1"/>
    <property type="molecule type" value="Genomic_DNA"/>
</dbReference>
<dbReference type="PANTHER" id="PTHR15503">
    <property type="entry name" value="LDOC1 RELATED"/>
    <property type="match status" value="1"/>
</dbReference>
<gene>
    <name evidence="1" type="ORF">KFK09_001636</name>
</gene>
<evidence type="ECO:0000313" key="2">
    <source>
        <dbReference type="Proteomes" id="UP000829196"/>
    </source>
</evidence>
<accession>A0A8T3C5I7</accession>
<comment type="caution">
    <text evidence="1">The sequence shown here is derived from an EMBL/GenBank/DDBJ whole genome shotgun (WGS) entry which is preliminary data.</text>
</comment>
<proteinExistence type="predicted"/>